<proteinExistence type="predicted"/>
<gene>
    <name evidence="2" type="ORF">RRG08_027144</name>
</gene>
<dbReference type="Proteomes" id="UP001283361">
    <property type="component" value="Unassembled WGS sequence"/>
</dbReference>
<reference evidence="2" key="1">
    <citation type="journal article" date="2023" name="G3 (Bethesda)">
        <title>A reference genome for the long-term kleptoplast-retaining sea slug Elysia crispata morphotype clarki.</title>
        <authorList>
            <person name="Eastman K.E."/>
            <person name="Pendleton A.L."/>
            <person name="Shaikh M.A."/>
            <person name="Suttiyut T."/>
            <person name="Ogas R."/>
            <person name="Tomko P."/>
            <person name="Gavelis G."/>
            <person name="Widhalm J.R."/>
            <person name="Wisecaver J.H."/>
        </authorList>
    </citation>
    <scope>NUCLEOTIDE SEQUENCE</scope>
    <source>
        <strain evidence="2">ECLA1</strain>
    </source>
</reference>
<evidence type="ECO:0000256" key="1">
    <source>
        <dbReference type="SAM" id="MobiDB-lite"/>
    </source>
</evidence>
<dbReference type="AlphaFoldDB" id="A0AAE1D620"/>
<sequence length="143" mass="15600">MREGETKKNSEERLERLRFAPFPYDLNLTRSSIARANWLVTLGRFPSRCGSDGQAHLTAAKLLHDTTHPPHTHSSLLPSLSSSHFTTPSFIPSPSPPASSFHSSRRQVSRALTPSAATGGATMTLIGNNRVSYSLHQPSPVAR</sequence>
<protein>
    <submittedName>
        <fullName evidence="2">Uncharacterized protein</fullName>
    </submittedName>
</protein>
<dbReference type="EMBL" id="JAWDGP010005328">
    <property type="protein sequence ID" value="KAK3757783.1"/>
    <property type="molecule type" value="Genomic_DNA"/>
</dbReference>
<feature type="region of interest" description="Disordered" evidence="1">
    <location>
        <begin position="86"/>
        <end position="121"/>
    </location>
</feature>
<evidence type="ECO:0000313" key="3">
    <source>
        <dbReference type="Proteomes" id="UP001283361"/>
    </source>
</evidence>
<organism evidence="2 3">
    <name type="scientific">Elysia crispata</name>
    <name type="common">lettuce slug</name>
    <dbReference type="NCBI Taxonomy" id="231223"/>
    <lineage>
        <taxon>Eukaryota</taxon>
        <taxon>Metazoa</taxon>
        <taxon>Spiralia</taxon>
        <taxon>Lophotrochozoa</taxon>
        <taxon>Mollusca</taxon>
        <taxon>Gastropoda</taxon>
        <taxon>Heterobranchia</taxon>
        <taxon>Euthyneura</taxon>
        <taxon>Panpulmonata</taxon>
        <taxon>Sacoglossa</taxon>
        <taxon>Placobranchoidea</taxon>
        <taxon>Plakobranchidae</taxon>
        <taxon>Elysia</taxon>
    </lineage>
</organism>
<evidence type="ECO:0000313" key="2">
    <source>
        <dbReference type="EMBL" id="KAK3757783.1"/>
    </source>
</evidence>
<comment type="caution">
    <text evidence="2">The sequence shown here is derived from an EMBL/GenBank/DDBJ whole genome shotgun (WGS) entry which is preliminary data.</text>
</comment>
<accession>A0AAE1D620</accession>
<name>A0AAE1D620_9GAST</name>
<keyword evidence="3" id="KW-1185">Reference proteome</keyword>